<accession>A0A1I4PN13</accession>
<gene>
    <name evidence="8" type="ORF">SAMN05421721_10281</name>
</gene>
<evidence type="ECO:0000256" key="6">
    <source>
        <dbReference type="ARBA" id="ARBA00023136"/>
    </source>
</evidence>
<sequence length="363" mass="35934">MVMHILQEILGLALAAAPWLLLGLMAAGAVKAWVPEALMRRWVGGDGFAGVARGAVIGAPLPLCSCGAIPTGITLYRGGAGRGPTTAFMIGTPGIGVDSLAVSYALLGPFMMLARALGAVVTAIATGLLVGFSRGVAPAAVDAPSGAAACTGGCCGDDASVHDHGHAPAPSPAGPGGRLRAGLAYAFTELLDDIGPWILGGLILAGMLVGLVPDAWWAGLENGPFTLLLLSLVGIPLYICATAATPVAAGLLAAGLSPGAVLVFLLAGPVTSLATLGVLRREMGNAALGLYLGGIVASTVALGLGLDLLVGTLGLDVPAQAGAVRELTPAWLGWAALAVLLAVGLRPLRRGLAGLGRRLALGE</sequence>
<feature type="transmembrane region" description="Helical" evidence="7">
    <location>
        <begin position="330"/>
        <end position="348"/>
    </location>
</feature>
<evidence type="ECO:0008006" key="10">
    <source>
        <dbReference type="Google" id="ProtNLM"/>
    </source>
</evidence>
<evidence type="ECO:0000313" key="9">
    <source>
        <dbReference type="Proteomes" id="UP000199556"/>
    </source>
</evidence>
<evidence type="ECO:0000256" key="3">
    <source>
        <dbReference type="ARBA" id="ARBA00022475"/>
    </source>
</evidence>
<dbReference type="AlphaFoldDB" id="A0A1I4PN13"/>
<feature type="transmembrane region" description="Helical" evidence="7">
    <location>
        <begin position="87"/>
        <end position="107"/>
    </location>
</feature>
<dbReference type="NCBIfam" id="NF033936">
    <property type="entry name" value="CuZnOut_SO0444"/>
    <property type="match status" value="1"/>
</dbReference>
<dbReference type="GO" id="GO:0005886">
    <property type="term" value="C:plasma membrane"/>
    <property type="evidence" value="ECO:0007669"/>
    <property type="project" value="UniProtKB-SubCell"/>
</dbReference>
<evidence type="ECO:0000256" key="5">
    <source>
        <dbReference type="ARBA" id="ARBA00022989"/>
    </source>
</evidence>
<comment type="subcellular location">
    <subcellularLocation>
        <location evidence="1">Cell membrane</location>
        <topology evidence="1">Multi-pass membrane protein</topology>
    </subcellularLocation>
</comment>
<dbReference type="OrthoDB" id="9810876at2"/>
<keyword evidence="9" id="KW-1185">Reference proteome</keyword>
<keyword evidence="4 7" id="KW-0812">Transmembrane</keyword>
<evidence type="ECO:0000313" key="8">
    <source>
        <dbReference type="EMBL" id="SFM29222.1"/>
    </source>
</evidence>
<feature type="transmembrane region" description="Helical" evidence="7">
    <location>
        <begin position="286"/>
        <end position="310"/>
    </location>
</feature>
<dbReference type="STRING" id="195064.SAMN05421721_10281"/>
<organism evidence="8 9">
    <name type="scientific">Ectothiorhodospira mobilis</name>
    <dbReference type="NCBI Taxonomy" id="195064"/>
    <lineage>
        <taxon>Bacteria</taxon>
        <taxon>Pseudomonadati</taxon>
        <taxon>Pseudomonadota</taxon>
        <taxon>Gammaproteobacteria</taxon>
        <taxon>Chromatiales</taxon>
        <taxon>Ectothiorhodospiraceae</taxon>
        <taxon>Ectothiorhodospira</taxon>
    </lineage>
</organism>
<feature type="transmembrane region" description="Helical" evidence="7">
    <location>
        <begin position="225"/>
        <end position="253"/>
    </location>
</feature>
<proteinExistence type="inferred from homology"/>
<name>A0A1I4PN13_ECTMO</name>
<dbReference type="InterPro" id="IPR005524">
    <property type="entry name" value="DUF318"/>
</dbReference>
<evidence type="ECO:0000256" key="7">
    <source>
        <dbReference type="SAM" id="Phobius"/>
    </source>
</evidence>
<dbReference type="PANTHER" id="PTHR34184">
    <property type="entry name" value="UPF0718 PROTEIN YCGR"/>
    <property type="match status" value="1"/>
</dbReference>
<comment type="similarity">
    <text evidence="2">Belongs to the UPF0718 family.</text>
</comment>
<dbReference type="Pfam" id="PF03773">
    <property type="entry name" value="ArsP_1"/>
    <property type="match status" value="1"/>
</dbReference>
<evidence type="ECO:0000256" key="4">
    <source>
        <dbReference type="ARBA" id="ARBA00022692"/>
    </source>
</evidence>
<feature type="transmembrane region" description="Helical" evidence="7">
    <location>
        <begin position="259"/>
        <end position="279"/>
    </location>
</feature>
<dbReference type="Proteomes" id="UP000199556">
    <property type="component" value="Unassembled WGS sequence"/>
</dbReference>
<dbReference type="InterPro" id="IPR052923">
    <property type="entry name" value="UPF0718"/>
</dbReference>
<evidence type="ECO:0000256" key="2">
    <source>
        <dbReference type="ARBA" id="ARBA00006386"/>
    </source>
</evidence>
<reference evidence="8 9" key="1">
    <citation type="submission" date="2016-10" db="EMBL/GenBank/DDBJ databases">
        <authorList>
            <person name="de Groot N.N."/>
        </authorList>
    </citation>
    <scope>NUCLEOTIDE SEQUENCE [LARGE SCALE GENOMIC DNA]</scope>
    <source>
        <strain evidence="8 9">DSM 4180</strain>
    </source>
</reference>
<dbReference type="EMBL" id="FOUO01000002">
    <property type="protein sequence ID" value="SFM29222.1"/>
    <property type="molecule type" value="Genomic_DNA"/>
</dbReference>
<evidence type="ECO:0000256" key="1">
    <source>
        <dbReference type="ARBA" id="ARBA00004651"/>
    </source>
</evidence>
<dbReference type="RefSeq" id="WP_090483686.1">
    <property type="nucleotide sequence ID" value="NZ_FOUO01000002.1"/>
</dbReference>
<protein>
    <recommendedName>
        <fullName evidence="10">Permease</fullName>
    </recommendedName>
</protein>
<keyword evidence="3" id="KW-1003">Cell membrane</keyword>
<keyword evidence="6 7" id="KW-0472">Membrane</keyword>
<feature type="transmembrane region" description="Helical" evidence="7">
    <location>
        <begin position="194"/>
        <end position="213"/>
    </location>
</feature>
<dbReference type="PANTHER" id="PTHR34184:SF4">
    <property type="entry name" value="UPF0718 PROTEIN YCGR"/>
    <property type="match status" value="1"/>
</dbReference>
<keyword evidence="5 7" id="KW-1133">Transmembrane helix</keyword>
<feature type="transmembrane region" description="Helical" evidence="7">
    <location>
        <begin position="114"/>
        <end position="132"/>
    </location>
</feature>